<reference evidence="5 6" key="1">
    <citation type="journal article" date="2013" name="Genome Announc.">
        <title>Genome Sequence of Thalassolituus oleivorans MIL-1 (DSM 14913T).</title>
        <authorList>
            <person name="Golyshin P.N."/>
            <person name="Werner J."/>
            <person name="Chernikova T.N."/>
            <person name="Tran H."/>
            <person name="Ferrer M."/>
            <person name="Yakimov M.M."/>
            <person name="Teeling H."/>
            <person name="Golyshina O.V."/>
        </authorList>
    </citation>
    <scope>NUCLEOTIDE SEQUENCE [LARGE SCALE GENOMIC DNA]</scope>
    <source>
        <strain evidence="5 6">MIL-1</strain>
    </source>
</reference>
<name>M5DN51_9GAMM</name>
<feature type="domain" description="GLUG" evidence="4">
    <location>
        <begin position="1514"/>
        <end position="1539"/>
    </location>
</feature>
<protein>
    <submittedName>
        <fullName evidence="5">Predicted heterotrimeric autotransporter subunit B</fullName>
    </submittedName>
</protein>
<evidence type="ECO:0000313" key="5">
    <source>
        <dbReference type="EMBL" id="CCU70836.1"/>
    </source>
</evidence>
<evidence type="ECO:0000259" key="4">
    <source>
        <dbReference type="Pfam" id="PF07581"/>
    </source>
</evidence>
<feature type="compositionally biased region" description="Acidic residues" evidence="1">
    <location>
        <begin position="1943"/>
        <end position="1959"/>
    </location>
</feature>
<keyword evidence="3" id="KW-0732">Signal</keyword>
<feature type="domain" description="GLUG" evidence="4">
    <location>
        <begin position="164"/>
        <end position="191"/>
    </location>
</feature>
<sequence length="2433" mass="256243">MAITPFRLLMPMILGCLIMPSAFAESGRADYDLDDDGLIEINSLADLDEIRNNLDGTSLYGDSTGCPVDGCIGFELTTMLDFDTNADGVMDTNDAYWNGGDGWMPIGSSSTPFTTTFDGNGHQIRNLYINRTSTYYVGLFGFISGESAQLRNIGLTGKLMKVQGYYYVGGLVGYAKNEAIIEQSYVTGAVTGDYYVGGLAGYLSSSRALNNSFATGAVTGDYYVGGLAGYLSSSSAINNSFASGAVTGNSSVGGLVGYSFSSVITNSYWAVDTTGISSTSTSAASLAELQCPVSGNDTSCVTDKTLYAEWDSGVWDFGTNVQLPGLILSGTTYRDSDSDGLLDEDDAFPNNHAASWDGDNDGHPDMWTIGCDANCMSNSGLTLDQLPSNPAAWQDEDLDGYPESWADSCDSNCQNTSDLTLDRYPNDSDNDGINNSEDTDDNNDGITDADADSDGLIDVSSLVQLNAIRYNLAGTGRTLIEGDETDNSGCPIVLFEGLLQSHCIGYELTSNLDFDTNGDGVMDDKDDYWNDGKGWESIGSSSIPYTSTFDGRGHQIRNLYINGSSISYVGLFGVIYGSKAVIRNTGLTGALMNIIGRDSVGGLVGSASNSARIEQSYFSGLVTGKGRHIGGLVGELSLGSMMSNCFVTGVVNGSANVGGLAGSLYNVSSISNSFSTALITAIDSDAGSLVGYSYDSNITNSYWAIDTTGQIISSEVSVVDHNSGATLSELQCPISSDNIDDCVASNSLYTAWGESLWDFGTSTQLPGLILDGIVYRDSDGDGFLDNDEAFPNEYAASYDSDEDGHPDAWTLGCDAECIARSTLTLDQYPSNAAVWQDEDLDGYPDSWSDGCDSSCQNASGLTLDSHPNDIDNDGINDSEDNDDNNDGIVDADADSNGLIEISSLEQLSAIRYNLAGTGRTLAKGYETDSSGCPAAIYQGILQLHCKGYELTTDLDFDTNADGAIDENDSYWNSNKGWVPIGWERRSHSASKFTAIFDGNGHQIRNLYINLGFDSYDVGLFSYISGANAVIRNIGLTGGLMSVSGFGYVGGLVGSVDNNASIEQSYSTGGVSGDFQVGGLVGKLISGSTMTNSFATAAVSGGNNVGGLVGYTKSSAITNSFSTGSVIASNGNAGGLVGYSYNSIAITSSYWVNDTSGQLNSFDDSKFENYFAATLAELQCPTSSDNTNDCVVSNTLYTNWDEAVWDFGSSIQLPGLILDGIVYRDSDGDGFLDEDDSFPYSHAGSIDDDSDGYPDAWAADCDTTCIENSGLILDQFPAIAGAGPDTDLDGYPDVWATSCDANCQAATGLTLDSYLDDTDNDGINNSDDTDDNNDGIIDADADSDGLIDISSLEQLNAIRYNLAGTGRTLVDGGDSDSSGCPATVIDGVMQLVCIGYELTTNLDFDSNADGVMDANDAYWNGGEGWMPIGSSSVPFTSIFDGNGHQIRNLYIDRSNTDYIGLFGAISGESAQLRNIGLTGELMQVLGDDYVGGLSGYAKNAAMIEQSYVTGAVTGDWYVGGLVGYLNASVINNSYVTGAVTGDYYVGGLTGGSYNASAINNSFASGAVTGNSFVGGLVGYSSSSTINSSFATGAVIGDSYVGGLTGYSNSTVTNSHWATDTTGQLNSDGESEFDNYFGATLAELQCPMSSDNTDDCVISNTLYAGWDSSVWDFGTNTQLPGLMLSGTTYRDSDGDGSLDGDDVYPNNRAASWDSDHDGYADAWTIGCDASCIANSGLTLDHFPATAAAWQDTDLDGYPDAWAAGCDATCIANSGLTLDQFPTTAAAWQDTDLDGYPDAWAADCDMTCIANSGLTLDHFPATAAAWQDTDLDGYPDAWALDCDATCIENSGLTLDQFPTTAAAWQDTDLDGYPDVWAADCDTTCIENSGLILDQFPAIAGAGPDTDLDGYPDVWGTSCDANCQAATGLTLDRYLDDTDNDGINNSDDTDDNNDGITDADADSDGLIDVSSLEQLNAIRYNLMGTGRTLIEGEETDSSGCPAVILDGVLQNHCWGYELINTLDFDTNADGVIDANDAYWNEGYGWESIGTDYDTPFTSTFDGNGHQIRNLYINRSNTDYIGLFGAISGESAQLRNIGLTGELMQVLGDYYVGGLSGYAKNAAMIEQSYVIGVVTGYRYVGGLAGYLSSSVINNSYVTGAVMGNSSVGGLVGYFSSSTINSSFATGAVTGNSSVGGLAGYSNSYVITNSHWATDTTGQLNSDGESEFDNYFGATLAELQCPTSSDNTDDCVISNTLYAGWDSSVWDFGTSTQLPGLIINGIVYRDEDGNGSLDENQAPTVTLTLKQDGYVVSDITAGDGDVTLEATITDPDASDRHTLSWTYDGITVMSETDTGVTFKSDNLVAGEYTVSVVVTDNRYSPLSAKAEITFTVYSAYVPEPAPENTSSGKKGGGGALGLIWLMLCGGLVYARQRRVVFAG</sequence>
<feature type="compositionally biased region" description="Acidic residues" evidence="1">
    <location>
        <begin position="870"/>
        <end position="891"/>
    </location>
</feature>
<dbReference type="EMBL" id="HF680312">
    <property type="protein sequence ID" value="CCU70836.1"/>
    <property type="molecule type" value="Genomic_DNA"/>
</dbReference>
<evidence type="ECO:0000256" key="3">
    <source>
        <dbReference type="SAM" id="SignalP"/>
    </source>
</evidence>
<keyword evidence="2" id="KW-0472">Membrane</keyword>
<gene>
    <name evidence="5" type="ORF">TOL_0394</name>
</gene>
<dbReference type="InterPro" id="IPR011493">
    <property type="entry name" value="GLUG"/>
</dbReference>
<feature type="region of interest" description="Disordered" evidence="1">
    <location>
        <begin position="416"/>
        <end position="453"/>
    </location>
</feature>
<dbReference type="RefSeq" id="WP_015485577.1">
    <property type="nucleotide sequence ID" value="NC_020888.1"/>
</dbReference>
<feature type="signal peptide" evidence="3">
    <location>
        <begin position="1"/>
        <end position="24"/>
    </location>
</feature>
<proteinExistence type="predicted"/>
<dbReference type="Gene3D" id="2.160.20.110">
    <property type="match status" value="5"/>
</dbReference>
<evidence type="ECO:0000313" key="6">
    <source>
        <dbReference type="Proteomes" id="UP000011866"/>
    </source>
</evidence>
<keyword evidence="2" id="KW-0812">Transmembrane</keyword>
<keyword evidence="2" id="KW-1133">Transmembrane helix</keyword>
<dbReference type="PATRIC" id="fig|1298593.3.peg.379"/>
<dbReference type="eggNOG" id="COG2304">
    <property type="taxonomic scope" value="Bacteria"/>
</dbReference>
<feature type="region of interest" description="Disordered" evidence="1">
    <location>
        <begin position="1937"/>
        <end position="1959"/>
    </location>
</feature>
<organism evidence="5 6">
    <name type="scientific">Thalassolituus oleivorans MIL-1</name>
    <dbReference type="NCBI Taxonomy" id="1298593"/>
    <lineage>
        <taxon>Bacteria</taxon>
        <taxon>Pseudomonadati</taxon>
        <taxon>Pseudomonadota</taxon>
        <taxon>Gammaproteobacteria</taxon>
        <taxon>Oceanospirillales</taxon>
        <taxon>Oceanospirillaceae</taxon>
        <taxon>Thalassolituus</taxon>
    </lineage>
</organism>
<evidence type="ECO:0000256" key="2">
    <source>
        <dbReference type="SAM" id="Phobius"/>
    </source>
</evidence>
<evidence type="ECO:0000256" key="1">
    <source>
        <dbReference type="SAM" id="MobiDB-lite"/>
    </source>
</evidence>
<dbReference type="Pfam" id="PF07581">
    <property type="entry name" value="Glug"/>
    <property type="match status" value="2"/>
</dbReference>
<feature type="chain" id="PRO_5004065384" evidence="3">
    <location>
        <begin position="25"/>
        <end position="2433"/>
    </location>
</feature>
<dbReference type="Proteomes" id="UP000011866">
    <property type="component" value="Chromosome"/>
</dbReference>
<accession>M5DN51</accession>
<feature type="transmembrane region" description="Helical" evidence="2">
    <location>
        <begin position="2405"/>
        <end position="2424"/>
    </location>
</feature>
<dbReference type="KEGG" id="tol:TOL_0394"/>
<feature type="region of interest" description="Disordered" evidence="1">
    <location>
        <begin position="858"/>
        <end position="891"/>
    </location>
</feature>
<keyword evidence="6" id="KW-1185">Reference proteome</keyword>
<feature type="compositionally biased region" description="Acidic residues" evidence="1">
    <location>
        <begin position="437"/>
        <end position="453"/>
    </location>
</feature>
<dbReference type="GeneID" id="79178428"/>
<dbReference type="HOGENOM" id="CLU_229542_0_0_6"/>